<dbReference type="SFLD" id="SFLDG01150">
    <property type="entry name" value="Main.1:_Beta-like"/>
    <property type="match status" value="1"/>
</dbReference>
<evidence type="ECO:0000313" key="7">
    <source>
        <dbReference type="Proteomes" id="UP000242515"/>
    </source>
</evidence>
<dbReference type="Proteomes" id="UP000242515">
    <property type="component" value="Unassembled WGS sequence"/>
</dbReference>
<comment type="similarity">
    <text evidence="1 3">Belongs to the GST superfamily.</text>
</comment>
<keyword evidence="2 6" id="KW-0808">Transferase</keyword>
<evidence type="ECO:0000259" key="5">
    <source>
        <dbReference type="PROSITE" id="PS50405"/>
    </source>
</evidence>
<dbReference type="InterPro" id="IPR004046">
    <property type="entry name" value="GST_C"/>
</dbReference>
<dbReference type="FunFam" id="3.40.30.10:FF:000039">
    <property type="entry name" value="Glutathione S-transferase domain"/>
    <property type="match status" value="1"/>
</dbReference>
<dbReference type="OrthoDB" id="5958450at2"/>
<dbReference type="Gene3D" id="1.20.1050.10">
    <property type="match status" value="1"/>
</dbReference>
<evidence type="ECO:0000256" key="3">
    <source>
        <dbReference type="RuleBase" id="RU003494"/>
    </source>
</evidence>
<dbReference type="Gene3D" id="3.40.30.10">
    <property type="entry name" value="Glutaredoxin"/>
    <property type="match status" value="1"/>
</dbReference>
<dbReference type="PANTHER" id="PTHR44051:SF19">
    <property type="entry name" value="DISULFIDE-BOND OXIDOREDUCTASE YFCG"/>
    <property type="match status" value="1"/>
</dbReference>
<dbReference type="SUPFAM" id="SSF47616">
    <property type="entry name" value="GST C-terminal domain-like"/>
    <property type="match status" value="1"/>
</dbReference>
<dbReference type="Pfam" id="PF02798">
    <property type="entry name" value="GST_N"/>
    <property type="match status" value="1"/>
</dbReference>
<dbReference type="CDD" id="cd03047">
    <property type="entry name" value="GST_N_2"/>
    <property type="match status" value="1"/>
</dbReference>
<dbReference type="AlphaFoldDB" id="A0A1H9ESV9"/>
<reference evidence="7" key="1">
    <citation type="submission" date="2016-10" db="EMBL/GenBank/DDBJ databases">
        <authorList>
            <person name="Varghese N."/>
            <person name="Submissions S."/>
        </authorList>
    </citation>
    <scope>NUCLEOTIDE SEQUENCE [LARGE SCALE GENOMIC DNA]</scope>
    <source>
        <strain evidence="7">8N4</strain>
    </source>
</reference>
<dbReference type="GO" id="GO:0016740">
    <property type="term" value="F:transferase activity"/>
    <property type="evidence" value="ECO:0007669"/>
    <property type="project" value="UniProtKB-KW"/>
</dbReference>
<dbReference type="PROSITE" id="PS50404">
    <property type="entry name" value="GST_NTER"/>
    <property type="match status" value="1"/>
</dbReference>
<gene>
    <name evidence="6" type="ORF">SAMN05216522_10247</name>
</gene>
<evidence type="ECO:0000256" key="2">
    <source>
        <dbReference type="ARBA" id="ARBA00022679"/>
    </source>
</evidence>
<dbReference type="PROSITE" id="PS50405">
    <property type="entry name" value="GST_CTER"/>
    <property type="match status" value="1"/>
</dbReference>
<evidence type="ECO:0000313" key="6">
    <source>
        <dbReference type="EMBL" id="SEQ28774.1"/>
    </source>
</evidence>
<dbReference type="SUPFAM" id="SSF52833">
    <property type="entry name" value="Thioredoxin-like"/>
    <property type="match status" value="1"/>
</dbReference>
<feature type="domain" description="GST N-terminal" evidence="4">
    <location>
        <begin position="1"/>
        <end position="82"/>
    </location>
</feature>
<dbReference type="EMBL" id="FOGC01000002">
    <property type="protein sequence ID" value="SEQ28774.1"/>
    <property type="molecule type" value="Genomic_DNA"/>
</dbReference>
<dbReference type="PANTHER" id="PTHR44051">
    <property type="entry name" value="GLUTATHIONE S-TRANSFERASE-RELATED"/>
    <property type="match status" value="1"/>
</dbReference>
<feature type="domain" description="GST C-terminal" evidence="5">
    <location>
        <begin position="87"/>
        <end position="212"/>
    </location>
</feature>
<dbReference type="STRING" id="988801.SAMN05216522_10247"/>
<dbReference type="RefSeq" id="WP_092672608.1">
    <property type="nucleotide sequence ID" value="NZ_FOGC01000002.1"/>
</dbReference>
<evidence type="ECO:0000256" key="1">
    <source>
        <dbReference type="ARBA" id="ARBA00007409"/>
    </source>
</evidence>
<evidence type="ECO:0000259" key="4">
    <source>
        <dbReference type="PROSITE" id="PS50404"/>
    </source>
</evidence>
<dbReference type="Pfam" id="PF00043">
    <property type="entry name" value="GST_C"/>
    <property type="match status" value="1"/>
</dbReference>
<dbReference type="InterPro" id="IPR040079">
    <property type="entry name" value="Glutathione_S-Trfase"/>
</dbReference>
<dbReference type="InterPro" id="IPR004045">
    <property type="entry name" value="Glutathione_S-Trfase_N"/>
</dbReference>
<dbReference type="SFLD" id="SFLDS00019">
    <property type="entry name" value="Glutathione_Transferase_(cytos"/>
    <property type="match status" value="1"/>
</dbReference>
<keyword evidence="7" id="KW-1185">Reference proteome</keyword>
<dbReference type="InterPro" id="IPR036249">
    <property type="entry name" value="Thioredoxin-like_sf"/>
</dbReference>
<sequence length="212" mass="24954">MLQVWGRETSSNVQAVMWCIGELGLDFQRYDYGHHFGGLDSDAFYQLNPNRTIPVLQDDDHAPLWESGAILRYLASRYAPETFWPEEIFARCEVDRWAEWAKVSVTSLFTQPIFWQLVRTPAEDRDLPAIERAISRFEHKLAIAEQQLNQYPYLAGEHFSLADIQLGHLLYRYYQLGIGQQHFPALEEYYHRLIQRPAYQRHVMVSYQSLQV</sequence>
<protein>
    <submittedName>
        <fullName evidence="6">Glutathione S-transferase</fullName>
    </submittedName>
</protein>
<dbReference type="InterPro" id="IPR010987">
    <property type="entry name" value="Glutathione-S-Trfase_C-like"/>
</dbReference>
<name>A0A1H9ESV9_9GAMM</name>
<dbReference type="SFLD" id="SFLDG00358">
    <property type="entry name" value="Main_(cytGST)"/>
    <property type="match status" value="1"/>
</dbReference>
<dbReference type="InterPro" id="IPR036282">
    <property type="entry name" value="Glutathione-S-Trfase_C_sf"/>
</dbReference>
<accession>A0A1H9ESV9</accession>
<proteinExistence type="inferred from homology"/>
<organism evidence="6 7">
    <name type="scientific">Rosenbergiella nectarea</name>
    <dbReference type="NCBI Taxonomy" id="988801"/>
    <lineage>
        <taxon>Bacteria</taxon>
        <taxon>Pseudomonadati</taxon>
        <taxon>Pseudomonadota</taxon>
        <taxon>Gammaproteobacteria</taxon>
        <taxon>Enterobacterales</taxon>
        <taxon>Erwiniaceae</taxon>
        <taxon>Rosenbergiella</taxon>
    </lineage>
</organism>